<sequence length="534" mass="61273">MDCDDLSGIPNNENVSDKERDTAHQAFCDYEAGRYKESLKRLETLNGDDKSVQFNSSIVQFSIDGDVDRLLENLTSDDELDLAQQVCVDFNRALLLAKYKGNFKEAIKILEKRVSLITDPMGIVDERTTIRLCHLLAVIYVERKKDPSKALALLQFLGDKFDNPPHRLQQLKALCYLQMRSTKAAKKELKSINGEPLLRSYLELQRSNCKKTLKTFASCSKENPYYTNNEAVINFCMGKKNTAVHLLSKQINNLPPETVYNYGLMNLFTGNLKNAFEAFKKCLLYFKKNPRLWLRIAECKLEELSRNKIEDFDIVKRKQDMILGYADDGLHRKMIFQGCNDKIIDKEKLLFIRKCLLHSLTLIQSDTERDFYPSNYPSEVELKRLTISILLELSYVNLCLHNFSYAHKYAVEALDLSPESNQKCLAHLYAGEALVWLDSITEAITHFSESTSNPPEEGTVYKAVLCYNLAVAYTLRGEFSKASETLRLLRNIQPQSNKQVLPIQFIVLAIYIQLAQGYVDSAKSIIKQHLTQYR</sequence>
<reference evidence="5" key="1">
    <citation type="submission" date="2011-08" db="EMBL/GenBank/DDBJ databases">
        <authorList>
            <person name="Rombauts S."/>
        </authorList>
    </citation>
    <scope>NUCLEOTIDE SEQUENCE</scope>
    <source>
        <strain evidence="5">London</strain>
    </source>
</reference>
<dbReference type="GO" id="GO:0031047">
    <property type="term" value="P:regulatory ncRNA-mediated gene silencing"/>
    <property type="evidence" value="ECO:0007669"/>
    <property type="project" value="UniProtKB-UniRule"/>
</dbReference>
<keyword evidence="2" id="KW-0963">Cytoplasm</keyword>
<evidence type="ECO:0000256" key="2">
    <source>
        <dbReference type="RuleBase" id="RU367083"/>
    </source>
</evidence>
<dbReference type="InterPro" id="IPR039740">
    <property type="entry name" value="CNOT10"/>
</dbReference>
<keyword evidence="2" id="KW-0943">RNA-mediated gene silencing</keyword>
<keyword evidence="2" id="KW-0539">Nucleus</keyword>
<evidence type="ECO:0000256" key="3">
    <source>
        <dbReference type="SAM" id="MobiDB-lite"/>
    </source>
</evidence>
<dbReference type="KEGG" id="tut:107371041"/>
<proteinExistence type="inferred from homology"/>
<dbReference type="eggNOG" id="KOG2471">
    <property type="taxonomic scope" value="Eukaryota"/>
</dbReference>
<name>T1JVV0_TETUR</name>
<dbReference type="PANTHER" id="PTHR12979">
    <property type="entry name" value="CCR4-NOT TRANSCRIPTION COMPLEX SUBUNIT 10"/>
    <property type="match status" value="1"/>
</dbReference>
<organism evidence="4 5">
    <name type="scientific">Tetranychus urticae</name>
    <name type="common">Two-spotted spider mite</name>
    <dbReference type="NCBI Taxonomy" id="32264"/>
    <lineage>
        <taxon>Eukaryota</taxon>
        <taxon>Metazoa</taxon>
        <taxon>Ecdysozoa</taxon>
        <taxon>Arthropoda</taxon>
        <taxon>Chelicerata</taxon>
        <taxon>Arachnida</taxon>
        <taxon>Acari</taxon>
        <taxon>Acariformes</taxon>
        <taxon>Trombidiformes</taxon>
        <taxon>Prostigmata</taxon>
        <taxon>Eleutherengona</taxon>
        <taxon>Raphignathae</taxon>
        <taxon>Tetranychoidea</taxon>
        <taxon>Tetranychidae</taxon>
        <taxon>Tetranychus</taxon>
    </lineage>
</organism>
<dbReference type="Gene3D" id="1.25.40.10">
    <property type="entry name" value="Tetratricopeptide repeat domain"/>
    <property type="match status" value="2"/>
</dbReference>
<dbReference type="GO" id="GO:0005737">
    <property type="term" value="C:cytoplasm"/>
    <property type="evidence" value="ECO:0007669"/>
    <property type="project" value="UniProtKB-SubCell"/>
</dbReference>
<dbReference type="OrthoDB" id="25157at2759"/>
<dbReference type="GO" id="GO:0006402">
    <property type="term" value="P:mRNA catabolic process"/>
    <property type="evidence" value="ECO:0007669"/>
    <property type="project" value="TreeGrafter"/>
</dbReference>
<feature type="region of interest" description="Disordered" evidence="3">
    <location>
        <begin position="1"/>
        <end position="20"/>
    </location>
</feature>
<protein>
    <recommendedName>
        <fullName evidence="2">CCR4-NOT transcription complex subunit 10</fullName>
    </recommendedName>
</protein>
<dbReference type="AlphaFoldDB" id="T1JVV0"/>
<dbReference type="InterPro" id="IPR011990">
    <property type="entry name" value="TPR-like_helical_dom_sf"/>
</dbReference>
<keyword evidence="2" id="KW-0805">Transcription regulation</keyword>
<comment type="similarity">
    <text evidence="1 2">Belongs to the CNOT10 family.</text>
</comment>
<evidence type="ECO:0000313" key="5">
    <source>
        <dbReference type="Proteomes" id="UP000015104"/>
    </source>
</evidence>
<dbReference type="GO" id="GO:0017148">
    <property type="term" value="P:negative regulation of translation"/>
    <property type="evidence" value="ECO:0007669"/>
    <property type="project" value="TreeGrafter"/>
</dbReference>
<keyword evidence="2" id="KW-0804">Transcription</keyword>
<dbReference type="Pfam" id="PF13181">
    <property type="entry name" value="TPR_8"/>
    <property type="match status" value="1"/>
</dbReference>
<keyword evidence="5" id="KW-1185">Reference proteome</keyword>
<evidence type="ECO:0000313" key="4">
    <source>
        <dbReference type="EnsemblMetazoa" id="tetur02g05890.1"/>
    </source>
</evidence>
<gene>
    <name evidence="4" type="primary">107371041</name>
</gene>
<dbReference type="GO" id="GO:0005634">
    <property type="term" value="C:nucleus"/>
    <property type="evidence" value="ECO:0007669"/>
    <property type="project" value="UniProtKB-SubCell"/>
</dbReference>
<comment type="function">
    <text evidence="2">Component of the CCR4-NOT complex which is one of the major cellular mRNA deadenylases and is linked to various cellular processes including bulk mRNA degradation, miRNA-mediated repression, translational repression during translational initiation and general transcription regulation.</text>
</comment>
<comment type="subcellular location">
    <subcellularLocation>
        <location evidence="2">Cytoplasm</location>
    </subcellularLocation>
    <subcellularLocation>
        <location evidence="2">Nucleus</location>
    </subcellularLocation>
</comment>
<evidence type="ECO:0000256" key="1">
    <source>
        <dbReference type="ARBA" id="ARBA00010080"/>
    </source>
</evidence>
<dbReference type="EMBL" id="CAEY01000797">
    <property type="status" value="NOT_ANNOTATED_CDS"/>
    <property type="molecule type" value="Genomic_DNA"/>
</dbReference>
<reference evidence="4" key="2">
    <citation type="submission" date="2015-06" db="UniProtKB">
        <authorList>
            <consortium name="EnsemblMetazoa"/>
        </authorList>
    </citation>
    <scope>IDENTIFICATION</scope>
</reference>
<dbReference type="InterPro" id="IPR019734">
    <property type="entry name" value="TPR_rpt"/>
</dbReference>
<dbReference type="HOGENOM" id="CLU_013100_2_0_1"/>
<accession>T1JVV0</accession>
<dbReference type="SMART" id="SM00028">
    <property type="entry name" value="TPR"/>
    <property type="match status" value="3"/>
</dbReference>
<dbReference type="EnsemblMetazoa" id="tetur02g05890.1">
    <property type="protein sequence ID" value="tetur02g05890.1"/>
    <property type="gene ID" value="tetur02g05890"/>
</dbReference>
<dbReference type="STRING" id="32264.T1JVV0"/>
<keyword evidence="2" id="KW-0810">Translation regulation</keyword>
<dbReference type="SUPFAM" id="SSF48452">
    <property type="entry name" value="TPR-like"/>
    <property type="match status" value="2"/>
</dbReference>
<dbReference type="GO" id="GO:0030014">
    <property type="term" value="C:CCR4-NOT complex"/>
    <property type="evidence" value="ECO:0007669"/>
    <property type="project" value="UniProtKB-UniRule"/>
</dbReference>
<dbReference type="PANTHER" id="PTHR12979:SF5">
    <property type="entry name" value="CCR4-NOT TRANSCRIPTION COMPLEX SUBUNIT 10"/>
    <property type="match status" value="1"/>
</dbReference>
<dbReference type="Proteomes" id="UP000015104">
    <property type="component" value="Unassembled WGS sequence"/>
</dbReference>